<reference evidence="2" key="1">
    <citation type="submission" date="2015-07" db="EMBL/GenBank/DDBJ databases">
        <authorList>
            <person name="Rodrigo-Torres Lidia"/>
            <person name="Arahal R.David."/>
        </authorList>
    </citation>
    <scope>NUCLEOTIDE SEQUENCE [LARGE SCALE GENOMIC DNA]</scope>
    <source>
        <strain evidence="2">CECT 5096</strain>
    </source>
</reference>
<dbReference type="AlphaFoldDB" id="A0A0M6ZNI5"/>
<evidence type="ECO:0000313" key="2">
    <source>
        <dbReference type="Proteomes" id="UP000049983"/>
    </source>
</evidence>
<keyword evidence="2" id="KW-1185">Reference proteome</keyword>
<accession>A0A0M6ZNI5</accession>
<sequence length="215" mass="24154">MTEQNCSDFPTQMERLLHELYSSYLPGIDQSCAREDAQKSMSFGAITDAGDPDAKYYIESAKQINAAVKALSKVENHLSKLDKNVLLTLANHSITLQNIYENSEEPITHKELFLILAEELKTGLNAIEETKNLYWPGKRKPRNAMAYKVALVIGAWCYERTGAIPGTGHGNETNKPTPFNRAVKQVFKLMGFHIDSRLPCAKAVEELKQKHSRQS</sequence>
<dbReference type="EMBL" id="CXWC01000011">
    <property type="protein sequence ID" value="CTQ72203.1"/>
    <property type="molecule type" value="Genomic_DNA"/>
</dbReference>
<evidence type="ECO:0000313" key="1">
    <source>
        <dbReference type="EMBL" id="CTQ72203.1"/>
    </source>
</evidence>
<protein>
    <submittedName>
        <fullName evidence="1">Uncharacterized protein</fullName>
    </submittedName>
</protein>
<dbReference type="RefSeq" id="WP_144436245.1">
    <property type="nucleotide sequence ID" value="NZ_CXWA01000022.1"/>
</dbReference>
<dbReference type="GeneID" id="97670514"/>
<name>A0A0M6ZNI5_9HYPH</name>
<organism evidence="1 2">
    <name type="scientific">Roseibium album</name>
    <dbReference type="NCBI Taxonomy" id="311410"/>
    <lineage>
        <taxon>Bacteria</taxon>
        <taxon>Pseudomonadati</taxon>
        <taxon>Pseudomonadota</taxon>
        <taxon>Alphaproteobacteria</taxon>
        <taxon>Hyphomicrobiales</taxon>
        <taxon>Stappiaceae</taxon>
        <taxon>Roseibium</taxon>
    </lineage>
</organism>
<gene>
    <name evidence="1" type="ORF">LA5096_03151</name>
</gene>
<dbReference type="Proteomes" id="UP000049983">
    <property type="component" value="Unassembled WGS sequence"/>
</dbReference>
<proteinExistence type="predicted"/>